<keyword evidence="2" id="KW-1003">Cell membrane</keyword>
<gene>
    <name evidence="6" type="ORF">G3I44_10575</name>
</gene>
<name>A0A6C0ULE1_9EURY</name>
<dbReference type="InterPro" id="IPR043428">
    <property type="entry name" value="LivM-like"/>
</dbReference>
<sequence length="426" mass="45797">MAWPVQYLRDHVVHLAVIAFFAAYPGVYAVLTNSPVGQEMAYLLPRVETMIAVFYFGLFAMSFDFISGYTGYLSFGHAAFYGAGAYLVVLASNGKIPFVPVDTPFVALLVLGGFVALVLAVIIGVVSFRLTGVYFAMITLGFSQVLYVFIRDWDYVGSNPRDGIAVLERTAPFNIGVPGVDALNLAIGQLAGESVEGFLGFLTFSPAEVSYYIVGLVVAGCYFALQRIVHSPFGRVLIAIRENEERARAIGYDTFRYKLGAFALSAFFAGVAGGLFAGFRRSVTPENSFYFLVAGDALLAAIIGGFGTIAGPLFGRLFDETIREFLSKGGEGGGLLPFIDDTLGEATLSTVLYDGLTVNRAIDTFLNGHAALYLGIVFVLFVLYVPNGLLGTLRDRLGGTVADRLPARAVHLVRARTVDQSASDDD</sequence>
<evidence type="ECO:0000256" key="2">
    <source>
        <dbReference type="ARBA" id="ARBA00022475"/>
    </source>
</evidence>
<evidence type="ECO:0000313" key="6">
    <source>
        <dbReference type="EMBL" id="QIB74689.1"/>
    </source>
</evidence>
<dbReference type="GeneID" id="44079850"/>
<keyword evidence="5" id="KW-0472">Membrane</keyword>
<protein>
    <submittedName>
        <fullName evidence="6">Branched-chain amino acid ABC transporter permease</fullName>
    </submittedName>
</protein>
<reference evidence="6 7" key="1">
    <citation type="submission" date="2020-02" db="EMBL/GenBank/DDBJ databases">
        <title>Whole genome sequence of Halogeometricum borinquense strain wsp4.</title>
        <authorList>
            <person name="Verma D.K."/>
            <person name="Gopal K."/>
            <person name="Prasad E.S."/>
        </authorList>
    </citation>
    <scope>NUCLEOTIDE SEQUENCE [LARGE SCALE GENOMIC DNA]</scope>
    <source>
        <strain evidence="7">wsp4</strain>
    </source>
</reference>
<dbReference type="PANTHER" id="PTHR30482:SF17">
    <property type="entry name" value="ABC TRANSPORTER ATP-BINDING PROTEIN"/>
    <property type="match status" value="1"/>
</dbReference>
<dbReference type="GO" id="GO:0005886">
    <property type="term" value="C:plasma membrane"/>
    <property type="evidence" value="ECO:0007669"/>
    <property type="project" value="UniProtKB-SubCell"/>
</dbReference>
<dbReference type="InterPro" id="IPR001851">
    <property type="entry name" value="ABC_transp_permease"/>
</dbReference>
<dbReference type="GO" id="GO:0015658">
    <property type="term" value="F:branched-chain amino acid transmembrane transporter activity"/>
    <property type="evidence" value="ECO:0007669"/>
    <property type="project" value="InterPro"/>
</dbReference>
<dbReference type="Pfam" id="PF02653">
    <property type="entry name" value="BPD_transp_2"/>
    <property type="match status" value="1"/>
</dbReference>
<evidence type="ECO:0000256" key="3">
    <source>
        <dbReference type="ARBA" id="ARBA00022692"/>
    </source>
</evidence>
<evidence type="ECO:0000313" key="7">
    <source>
        <dbReference type="Proteomes" id="UP000465846"/>
    </source>
</evidence>
<dbReference type="AlphaFoldDB" id="A0A6C0ULE1"/>
<dbReference type="RefSeq" id="WP_163486584.1">
    <property type="nucleotide sequence ID" value="NZ_CP048739.1"/>
</dbReference>
<evidence type="ECO:0000256" key="4">
    <source>
        <dbReference type="ARBA" id="ARBA00022989"/>
    </source>
</evidence>
<dbReference type="Proteomes" id="UP000465846">
    <property type="component" value="Chromosome"/>
</dbReference>
<keyword evidence="4" id="KW-1133">Transmembrane helix</keyword>
<organism evidence="6 7">
    <name type="scientific">Halogeometricum borinquense</name>
    <dbReference type="NCBI Taxonomy" id="60847"/>
    <lineage>
        <taxon>Archaea</taxon>
        <taxon>Methanobacteriati</taxon>
        <taxon>Methanobacteriota</taxon>
        <taxon>Stenosarchaea group</taxon>
        <taxon>Halobacteria</taxon>
        <taxon>Halobacteriales</taxon>
        <taxon>Haloferacaceae</taxon>
        <taxon>Halogeometricum</taxon>
    </lineage>
</organism>
<evidence type="ECO:0000256" key="1">
    <source>
        <dbReference type="ARBA" id="ARBA00004651"/>
    </source>
</evidence>
<dbReference type="CDD" id="cd06581">
    <property type="entry name" value="TM_PBP1_LivM_like"/>
    <property type="match status" value="1"/>
</dbReference>
<accession>A0A6C0ULE1</accession>
<evidence type="ECO:0000256" key="5">
    <source>
        <dbReference type="ARBA" id="ARBA00023136"/>
    </source>
</evidence>
<proteinExistence type="predicted"/>
<dbReference type="EMBL" id="CP048739">
    <property type="protein sequence ID" value="QIB74689.1"/>
    <property type="molecule type" value="Genomic_DNA"/>
</dbReference>
<dbReference type="PANTHER" id="PTHR30482">
    <property type="entry name" value="HIGH-AFFINITY BRANCHED-CHAIN AMINO ACID TRANSPORT SYSTEM PERMEASE"/>
    <property type="match status" value="1"/>
</dbReference>
<comment type="subcellular location">
    <subcellularLocation>
        <location evidence="1">Cell membrane</location>
        <topology evidence="1">Multi-pass membrane protein</topology>
    </subcellularLocation>
</comment>
<keyword evidence="3" id="KW-0812">Transmembrane</keyword>